<dbReference type="NCBIfam" id="NF002265">
    <property type="entry name" value="PRK01198.1-1"/>
    <property type="match status" value="1"/>
</dbReference>
<dbReference type="InterPro" id="IPR044911">
    <property type="entry name" value="V-type_ATPase_csu/dsu_dom_3"/>
</dbReference>
<name>A0A4D6GYB9_HALS9</name>
<dbReference type="HAMAP" id="MF_00314">
    <property type="entry name" value="ATP_synth_C_arch"/>
    <property type="match status" value="1"/>
</dbReference>
<accession>A0A4D6GYB9</accession>
<gene>
    <name evidence="6 7" type="primary">atpC</name>
    <name evidence="8" type="ORF">APQ99_00542</name>
    <name evidence="7" type="ORF">HBSAL_10625</name>
</gene>
<keyword evidence="6" id="KW-0472">Membrane</keyword>
<evidence type="ECO:0000256" key="2">
    <source>
        <dbReference type="ARBA" id="ARBA00022448"/>
    </source>
</evidence>
<dbReference type="Proteomes" id="UP000323075">
    <property type="component" value="Unassembled WGS sequence"/>
</dbReference>
<dbReference type="PANTHER" id="PTHR38682">
    <property type="entry name" value="V-TYPE ATP SYNTHASE SUBUNIT C"/>
    <property type="match status" value="1"/>
</dbReference>
<evidence type="ECO:0000256" key="1">
    <source>
        <dbReference type="ARBA" id="ARBA00006709"/>
    </source>
</evidence>
<dbReference type="GO" id="GO:0033179">
    <property type="term" value="C:proton-transporting V-type ATPase, V0 domain"/>
    <property type="evidence" value="ECO:0007669"/>
    <property type="project" value="InterPro"/>
</dbReference>
<keyword evidence="3 6" id="KW-0375">Hydrogen ion transport</keyword>
<evidence type="ECO:0000256" key="4">
    <source>
        <dbReference type="ARBA" id="ARBA00023065"/>
    </source>
</evidence>
<keyword evidence="6" id="KW-1003">Cell membrane</keyword>
<dbReference type="RefSeq" id="WP_136361537.1">
    <property type="nucleotide sequence ID" value="NZ_VRYN01000001.1"/>
</dbReference>
<evidence type="ECO:0000256" key="3">
    <source>
        <dbReference type="ARBA" id="ARBA00022781"/>
    </source>
</evidence>
<comment type="function">
    <text evidence="6">Component of the A-type ATP synthase that produces ATP from ADP in the presence of a proton gradient across the membrane.</text>
</comment>
<protein>
    <recommendedName>
        <fullName evidence="6">A-type ATP synthase subunit C</fullName>
    </recommendedName>
</protein>
<dbReference type="InterPro" id="IPR050873">
    <property type="entry name" value="V-ATPase_V0D/AC39_subunit"/>
</dbReference>
<evidence type="ECO:0000256" key="5">
    <source>
        <dbReference type="ARBA" id="ARBA00023310"/>
    </source>
</evidence>
<dbReference type="Gene3D" id="1.20.1690.10">
    <property type="entry name" value="V-type ATP synthase subunit C domain"/>
    <property type="match status" value="2"/>
</dbReference>
<dbReference type="AlphaFoldDB" id="A0A4D6GYB9"/>
<keyword evidence="4 6" id="KW-0406">Ion transport</keyword>
<dbReference type="Proteomes" id="UP000296216">
    <property type="component" value="Chromosome"/>
</dbReference>
<dbReference type="Gene3D" id="1.10.132.50">
    <property type="entry name" value="ATP synthase (C/AC39) subunit, domain 3"/>
    <property type="match status" value="1"/>
</dbReference>
<comment type="subunit">
    <text evidence="6">Has multiple subunits with at least A(3), B(3), C, D, E, F, H, I and proteolipid K(x).</text>
</comment>
<dbReference type="Pfam" id="PF01992">
    <property type="entry name" value="vATP-synt_AC39"/>
    <property type="match status" value="1"/>
</dbReference>
<evidence type="ECO:0000313" key="8">
    <source>
        <dbReference type="EMBL" id="TYO82026.1"/>
    </source>
</evidence>
<dbReference type="GO" id="GO:0046933">
    <property type="term" value="F:proton-transporting ATP synthase activity, rotational mechanism"/>
    <property type="evidence" value="ECO:0007669"/>
    <property type="project" value="UniProtKB-UniRule"/>
</dbReference>
<keyword evidence="2 6" id="KW-0813">Transport</keyword>
<dbReference type="EMBL" id="VRYN01000001">
    <property type="protein sequence ID" value="TYO82026.1"/>
    <property type="molecule type" value="Genomic_DNA"/>
</dbReference>
<reference evidence="8 10" key="2">
    <citation type="submission" date="2019-07" db="EMBL/GenBank/DDBJ databases">
        <title>Genomic Encyclopedia of Archaeal and Bacterial Type Strains, Phase II (KMG-II): from individual species to whole genera.</title>
        <authorList>
            <person name="Goeker M."/>
        </authorList>
    </citation>
    <scope>NUCLEOTIDE SEQUENCE [LARGE SCALE GENOMIC DNA]</scope>
    <source>
        <strain evidence="8 10">DSM 3754</strain>
    </source>
</reference>
<reference evidence="7 9" key="1">
    <citation type="journal article" date="2019" name="Microbiol. Resour. Announc.">
        <title>The Genome Sequence of the Halobacterium salinarum Type Strain Is Closely Related to That of Laboratory Strains NRC-1 and R1.</title>
        <authorList>
            <person name="Pfeiffer F."/>
            <person name="Marchfelder A."/>
            <person name="Habermann B."/>
            <person name="Dyall-Smith M.L."/>
        </authorList>
    </citation>
    <scope>NUCLEOTIDE SEQUENCE [LARGE SCALE GENOMIC DNA]</scope>
    <source>
        <strain evidence="7">91-R6</strain>
        <strain evidence="9">ATCC 33171 / DSM 3754 / JCM 8978 / NBRC 102687 / NCIMB 764 / 91-R6</strain>
    </source>
</reference>
<comment type="similarity">
    <text evidence="1 6">Belongs to the V-ATPase V0D/AC39 subunit family.</text>
</comment>
<evidence type="ECO:0000256" key="6">
    <source>
        <dbReference type="HAMAP-Rule" id="MF_00314"/>
    </source>
</evidence>
<evidence type="ECO:0000313" key="9">
    <source>
        <dbReference type="Proteomes" id="UP000296216"/>
    </source>
</evidence>
<dbReference type="SUPFAM" id="SSF103486">
    <property type="entry name" value="V-type ATP synthase subunit C"/>
    <property type="match status" value="1"/>
</dbReference>
<sequence length="352" mass="39091">MSASGPANYEYVVARIRHRRAGLFGDDEYRKLLRMGTGEIARFMEDSTYKDAVDSLASRHRGMDLVEYALNEGLAAEFDALLSWSEGRLYDQLAKYLRKFDAWNVKTVFRGLYSHADTDAVRADLVDAGEFDAAFLDELLSADSVETVVDALSGTIFDTYLEPAFADYEAEDSLVPLENAVDRAYYENLNPSQPATAAQDSPEALYAEFLTAEIDFRNARNALRLARSGVSVDPAAYFIEGGTLFEASEMTTLVERQSDLVSRIQDSTYGDELSTALTALEESDSLIGFEHALDRALLSYSDHLSYVYPTSVCPVLAYVLAKEREVDNIRAIARGREAGMSEDEIQAELVML</sequence>
<dbReference type="InterPro" id="IPR036079">
    <property type="entry name" value="ATPase_csu/dsu_sf"/>
</dbReference>
<keyword evidence="5 6" id="KW-0066">ATP synthesis</keyword>
<evidence type="ECO:0000313" key="10">
    <source>
        <dbReference type="Proteomes" id="UP000323075"/>
    </source>
</evidence>
<dbReference type="GeneID" id="62887439"/>
<dbReference type="PANTHER" id="PTHR38682:SF1">
    <property type="entry name" value="V-TYPE ATP SYNTHASE SUBUNIT C"/>
    <property type="match status" value="1"/>
</dbReference>
<dbReference type="GO" id="GO:0005524">
    <property type="term" value="F:ATP binding"/>
    <property type="evidence" value="ECO:0007669"/>
    <property type="project" value="UniProtKB-UniRule"/>
</dbReference>
<dbReference type="InterPro" id="IPR035067">
    <property type="entry name" value="V-type_ATPase_csu/dsu"/>
</dbReference>
<dbReference type="EMBL" id="CP038631">
    <property type="protein sequence ID" value="QCC45768.1"/>
    <property type="molecule type" value="Genomic_DNA"/>
</dbReference>
<dbReference type="InterPro" id="IPR002843">
    <property type="entry name" value="ATPase_V0-cplx_csu/dsu"/>
</dbReference>
<dbReference type="InterPro" id="IPR014272">
    <property type="entry name" value="ATPase_V0-cplx_csu"/>
</dbReference>
<dbReference type="GO" id="GO:0046961">
    <property type="term" value="F:proton-transporting ATPase activity, rotational mechanism"/>
    <property type="evidence" value="ECO:0007669"/>
    <property type="project" value="InterPro"/>
</dbReference>
<evidence type="ECO:0000313" key="7">
    <source>
        <dbReference type="EMBL" id="QCC45768.1"/>
    </source>
</evidence>
<reference evidence="7" key="3">
    <citation type="journal article" name="MicrobiologyOpen">
        <title>Whole-genome comparison between the type strain of Halobacterium salinarum (DSM 3754(T)) and the laboratory strains R1 and NRC-1.</title>
        <authorList>
            <person name="Pfeiffer F."/>
            <person name="Losensky G."/>
            <person name="Marchfelder A."/>
            <person name="Habermann B."/>
            <person name="Dyall-Smith M."/>
        </authorList>
    </citation>
    <scope>NUCLEOTIDE SEQUENCE</scope>
    <source>
        <strain evidence="7">91-R6</strain>
    </source>
</reference>
<dbReference type="NCBIfam" id="TIGR02923">
    <property type="entry name" value="AhaC"/>
    <property type="match status" value="1"/>
</dbReference>
<dbReference type="GO" id="GO:0042777">
    <property type="term" value="P:proton motive force-driven plasma membrane ATP synthesis"/>
    <property type="evidence" value="ECO:0007669"/>
    <property type="project" value="UniProtKB-UniRule"/>
</dbReference>
<comment type="subcellular location">
    <subcellularLocation>
        <location evidence="6">Cell membrane</location>
        <topology evidence="6">Peripheral membrane protein</topology>
    </subcellularLocation>
</comment>
<dbReference type="GO" id="GO:0005886">
    <property type="term" value="C:plasma membrane"/>
    <property type="evidence" value="ECO:0007669"/>
    <property type="project" value="UniProtKB-SubCell"/>
</dbReference>
<organism evidence="7 9">
    <name type="scientific">Halobacterium salinarum (strain ATCC 33171 / DSM 3754 / JCM 8978 / NBRC 102687 / NCIMB 764 / 91-R6)</name>
    <dbReference type="NCBI Taxonomy" id="2597657"/>
    <lineage>
        <taxon>Archaea</taxon>
        <taxon>Methanobacteriati</taxon>
        <taxon>Methanobacteriota</taxon>
        <taxon>Stenosarchaea group</taxon>
        <taxon>Halobacteria</taxon>
        <taxon>Halobacteriales</taxon>
        <taxon>Halobacteriaceae</taxon>
        <taxon>Halobacterium</taxon>
    </lineage>
</organism>
<proteinExistence type="inferred from homology"/>